<evidence type="ECO:0000259" key="7">
    <source>
        <dbReference type="Pfam" id="PF02687"/>
    </source>
</evidence>
<keyword evidence="4 6" id="KW-1133">Transmembrane helix</keyword>
<keyword evidence="2" id="KW-1003">Cell membrane</keyword>
<dbReference type="GO" id="GO:0005886">
    <property type="term" value="C:plasma membrane"/>
    <property type="evidence" value="ECO:0007669"/>
    <property type="project" value="UniProtKB-SubCell"/>
</dbReference>
<name>A0A655Q1W7_VIBCL</name>
<dbReference type="Proteomes" id="UP000044806">
    <property type="component" value="Unassembled WGS sequence"/>
</dbReference>
<feature type="transmembrane region" description="Helical" evidence="6">
    <location>
        <begin position="12"/>
        <end position="32"/>
    </location>
</feature>
<dbReference type="InterPro" id="IPR038766">
    <property type="entry name" value="Membrane_comp_ABC_pdt"/>
</dbReference>
<reference evidence="8 9" key="1">
    <citation type="submission" date="2015-07" db="EMBL/GenBank/DDBJ databases">
        <authorList>
            <consortium name="Pathogen Informatics"/>
        </authorList>
    </citation>
    <scope>NUCLEOTIDE SEQUENCE [LARGE SCALE GENOMIC DNA]</scope>
    <source>
        <strain evidence="8 9">A51</strain>
    </source>
</reference>
<evidence type="ECO:0000256" key="3">
    <source>
        <dbReference type="ARBA" id="ARBA00022692"/>
    </source>
</evidence>
<dbReference type="Pfam" id="PF02687">
    <property type="entry name" value="FtsX"/>
    <property type="match status" value="1"/>
</dbReference>
<keyword evidence="5 6" id="KW-0472">Membrane</keyword>
<dbReference type="AlphaFoldDB" id="A0A655Q1W7"/>
<evidence type="ECO:0000313" key="8">
    <source>
        <dbReference type="EMBL" id="CSA36618.1"/>
    </source>
</evidence>
<keyword evidence="3 6" id="KW-0812">Transmembrane</keyword>
<evidence type="ECO:0000313" key="9">
    <source>
        <dbReference type="Proteomes" id="UP000044806"/>
    </source>
</evidence>
<feature type="transmembrane region" description="Helical" evidence="6">
    <location>
        <begin position="64"/>
        <end position="87"/>
    </location>
</feature>
<evidence type="ECO:0000256" key="2">
    <source>
        <dbReference type="ARBA" id="ARBA00022475"/>
    </source>
</evidence>
<gene>
    <name evidence="8" type="ORF">ERS013165_01386</name>
</gene>
<organism evidence="8 9">
    <name type="scientific">Vibrio cholerae</name>
    <dbReference type="NCBI Taxonomy" id="666"/>
    <lineage>
        <taxon>Bacteria</taxon>
        <taxon>Pseudomonadati</taxon>
        <taxon>Pseudomonadota</taxon>
        <taxon>Gammaproteobacteria</taxon>
        <taxon>Vibrionales</taxon>
        <taxon>Vibrionaceae</taxon>
        <taxon>Vibrio</taxon>
    </lineage>
</organism>
<accession>A0A655Q1W7</accession>
<protein>
    <submittedName>
        <fullName evidence="8">AttF component of AttEFGH ABC transport system / AttG component of AttEFGH ABC transport system</fullName>
    </submittedName>
</protein>
<dbReference type="PANTHER" id="PTHR30287:SF2">
    <property type="entry name" value="BLL1001 PROTEIN"/>
    <property type="match status" value="1"/>
</dbReference>
<feature type="domain" description="ABC3 transporter permease C-terminal" evidence="7">
    <location>
        <begin position="1"/>
        <end position="91"/>
    </location>
</feature>
<dbReference type="InterPro" id="IPR003838">
    <property type="entry name" value="ABC3_permease_C"/>
</dbReference>
<evidence type="ECO:0000256" key="5">
    <source>
        <dbReference type="ARBA" id="ARBA00023136"/>
    </source>
</evidence>
<sequence>MLRCLGVSGKELVLIGGMQLFVFGAISLLIALPLGLTLAKLVIDVVIKHSFGWTMQLQMVPGEYVYTVVWSMMALILAGALPIIRLARKSPMKSLREAL</sequence>
<evidence type="ECO:0000256" key="6">
    <source>
        <dbReference type="SAM" id="Phobius"/>
    </source>
</evidence>
<evidence type="ECO:0000256" key="4">
    <source>
        <dbReference type="ARBA" id="ARBA00022989"/>
    </source>
</evidence>
<dbReference type="PANTHER" id="PTHR30287">
    <property type="entry name" value="MEMBRANE COMPONENT OF PREDICTED ABC SUPERFAMILY METABOLITE UPTAKE TRANSPORTER"/>
    <property type="match status" value="1"/>
</dbReference>
<comment type="subcellular location">
    <subcellularLocation>
        <location evidence="1">Cell membrane</location>
        <topology evidence="1">Multi-pass membrane protein</topology>
    </subcellularLocation>
</comment>
<proteinExistence type="predicted"/>
<dbReference type="EMBL" id="CWOW01000006">
    <property type="protein sequence ID" value="CSA36618.1"/>
    <property type="molecule type" value="Genomic_DNA"/>
</dbReference>
<evidence type="ECO:0000256" key="1">
    <source>
        <dbReference type="ARBA" id="ARBA00004651"/>
    </source>
</evidence>